<dbReference type="SUPFAM" id="SSF52047">
    <property type="entry name" value="RNI-like"/>
    <property type="match status" value="1"/>
</dbReference>
<sequence>MFIKKDARKIPYILEDATKRAKRASCPNPAEDDGNDGGAVEELKFARRAPEFLHSNHTVSMLLQPRFKPALDNLTKLSLYDCGLQSLAGIEEGPDASRPPLFPKLEEIDLGRNPKLTNDSLPESFHTQFPNLLQLWMDDCSIGPSIPETMLRCGKLEVVRLTGNKLEGRLEEGIGLRFWRDIRVLALDGNKLTALGRGLGRLRHLEKIHLRQNNISELPVNFPGTSNLSLKMIGLSSNGLSALHDSFGDVGACLTELYLNGNELKTIPDGLCGKLAGLRTFNLAHNKIGDSEDATPNDDGGGDEVMEDADPVRAALPGDFLERFGGPDPVTGLCAGEEGCTVRLEGNPLTEHLKRRHVEEQKRMAKEAAMEAESTS</sequence>
<name>K0SX58_THAOC</name>
<dbReference type="Proteomes" id="UP000266841">
    <property type="component" value="Unassembled WGS sequence"/>
</dbReference>
<dbReference type="InterPro" id="IPR003591">
    <property type="entry name" value="Leu-rich_rpt_typical-subtyp"/>
</dbReference>
<gene>
    <name evidence="3" type="ORF">THAOC_08669</name>
</gene>
<dbReference type="SMART" id="SM00369">
    <property type="entry name" value="LRR_TYP"/>
    <property type="match status" value="4"/>
</dbReference>
<dbReference type="EMBL" id="AGNL01009201">
    <property type="protein sequence ID" value="EJK70015.1"/>
    <property type="molecule type" value="Genomic_DNA"/>
</dbReference>
<keyword evidence="2" id="KW-0677">Repeat</keyword>
<proteinExistence type="predicted"/>
<dbReference type="PANTHER" id="PTHR48051:SF1">
    <property type="entry name" value="RAS SUPPRESSOR PROTEIN 1"/>
    <property type="match status" value="1"/>
</dbReference>
<evidence type="ECO:0000256" key="1">
    <source>
        <dbReference type="ARBA" id="ARBA00022614"/>
    </source>
</evidence>
<dbReference type="InterPro" id="IPR001611">
    <property type="entry name" value="Leu-rich_rpt"/>
</dbReference>
<accession>K0SX58</accession>
<dbReference type="PANTHER" id="PTHR48051">
    <property type="match status" value="1"/>
</dbReference>
<dbReference type="GO" id="GO:0005737">
    <property type="term" value="C:cytoplasm"/>
    <property type="evidence" value="ECO:0007669"/>
    <property type="project" value="TreeGrafter"/>
</dbReference>
<evidence type="ECO:0000313" key="3">
    <source>
        <dbReference type="EMBL" id="EJK70015.1"/>
    </source>
</evidence>
<protein>
    <submittedName>
        <fullName evidence="3">Uncharacterized protein</fullName>
    </submittedName>
</protein>
<dbReference type="Gene3D" id="3.80.10.10">
    <property type="entry name" value="Ribonuclease Inhibitor"/>
    <property type="match status" value="2"/>
</dbReference>
<dbReference type="InterPro" id="IPR050216">
    <property type="entry name" value="LRR_domain-containing"/>
</dbReference>
<dbReference type="Pfam" id="PF13855">
    <property type="entry name" value="LRR_8"/>
    <property type="match status" value="1"/>
</dbReference>
<dbReference type="OrthoDB" id="203703at2759"/>
<dbReference type="OMA" id="KDEQCIV"/>
<comment type="caution">
    <text evidence="3">The sequence shown here is derived from an EMBL/GenBank/DDBJ whole genome shotgun (WGS) entry which is preliminary data.</text>
</comment>
<keyword evidence="4" id="KW-1185">Reference proteome</keyword>
<dbReference type="AlphaFoldDB" id="K0SX58"/>
<organism evidence="3 4">
    <name type="scientific">Thalassiosira oceanica</name>
    <name type="common">Marine diatom</name>
    <dbReference type="NCBI Taxonomy" id="159749"/>
    <lineage>
        <taxon>Eukaryota</taxon>
        <taxon>Sar</taxon>
        <taxon>Stramenopiles</taxon>
        <taxon>Ochrophyta</taxon>
        <taxon>Bacillariophyta</taxon>
        <taxon>Coscinodiscophyceae</taxon>
        <taxon>Thalassiosirophycidae</taxon>
        <taxon>Thalassiosirales</taxon>
        <taxon>Thalassiosiraceae</taxon>
        <taxon>Thalassiosira</taxon>
    </lineage>
</organism>
<reference evidence="3 4" key="1">
    <citation type="journal article" date="2012" name="Genome Biol.">
        <title>Genome and low-iron response of an oceanic diatom adapted to chronic iron limitation.</title>
        <authorList>
            <person name="Lommer M."/>
            <person name="Specht M."/>
            <person name="Roy A.S."/>
            <person name="Kraemer L."/>
            <person name="Andreson R."/>
            <person name="Gutowska M.A."/>
            <person name="Wolf J."/>
            <person name="Bergner S.V."/>
            <person name="Schilhabel M.B."/>
            <person name="Klostermeier U.C."/>
            <person name="Beiko R.G."/>
            <person name="Rosenstiel P."/>
            <person name="Hippler M."/>
            <person name="Laroche J."/>
        </authorList>
    </citation>
    <scope>NUCLEOTIDE SEQUENCE [LARGE SCALE GENOMIC DNA]</scope>
    <source>
        <strain evidence="3 4">CCMP1005</strain>
    </source>
</reference>
<evidence type="ECO:0000313" key="4">
    <source>
        <dbReference type="Proteomes" id="UP000266841"/>
    </source>
</evidence>
<dbReference type="eggNOG" id="KOG0619">
    <property type="taxonomic scope" value="Eukaryota"/>
</dbReference>
<keyword evidence="1" id="KW-0433">Leucine-rich repeat</keyword>
<dbReference type="InterPro" id="IPR032675">
    <property type="entry name" value="LRR_dom_sf"/>
</dbReference>
<evidence type="ECO:0000256" key="2">
    <source>
        <dbReference type="ARBA" id="ARBA00022737"/>
    </source>
</evidence>